<dbReference type="GO" id="GO:0004467">
    <property type="term" value="F:long-chain fatty acid-CoA ligase activity"/>
    <property type="evidence" value="ECO:0007669"/>
    <property type="project" value="UniProtKB-EC"/>
</dbReference>
<name>M1WXZ2_9NOST</name>
<dbReference type="InterPro" id="IPR042099">
    <property type="entry name" value="ANL_N_sf"/>
</dbReference>
<dbReference type="InterPro" id="IPR052987">
    <property type="entry name" value="Chloroplast_AMP-bd_Enzymes"/>
</dbReference>
<dbReference type="PANTHER" id="PTHR43813">
    <property type="entry name" value="ACYL-ACTIVATING ENZYME 16, CHLOROPLASTIC-RELATED"/>
    <property type="match status" value="1"/>
</dbReference>
<keyword evidence="3" id="KW-1185">Reference proteome</keyword>
<dbReference type="Proteomes" id="UP000053051">
    <property type="component" value="Unassembled WGS sequence"/>
</dbReference>
<evidence type="ECO:0000313" key="3">
    <source>
        <dbReference type="Proteomes" id="UP000053051"/>
    </source>
</evidence>
<dbReference type="EC" id="6.2.1.3" evidence="2"/>
<evidence type="ECO:0000313" key="2">
    <source>
        <dbReference type="EMBL" id="CCH66587.1"/>
    </source>
</evidence>
<protein>
    <submittedName>
        <fullName evidence="2">Long-chain-fatty-acid--CoA ligase</fullName>
        <ecNumber evidence="2">6.2.1.3</ecNumber>
    </submittedName>
</protein>
<dbReference type="InterPro" id="IPR000873">
    <property type="entry name" value="AMP-dep_synth/lig_dom"/>
</dbReference>
<dbReference type="InterPro" id="IPR020459">
    <property type="entry name" value="AMP-binding"/>
</dbReference>
<reference evidence="3" key="2">
    <citation type="submission" date="2016-01" db="EMBL/GenBank/DDBJ databases">
        <title>Diatom-associated endosymboitic cyanobacterium lacks core nitrogen metabolism enzymes.</title>
        <authorList>
            <person name="Hilton J.A."/>
            <person name="Foster R.A."/>
            <person name="Tripp H.J."/>
            <person name="Carter B.J."/>
            <person name="Zehr J.P."/>
            <person name="Villareal T.A."/>
        </authorList>
    </citation>
    <scope>NUCLEOTIDE SEQUENCE [LARGE SCALE GENOMIC DNA]</scope>
    <source>
        <strain evidence="3">HH01</strain>
    </source>
</reference>
<sequence length="662" mass="74945">MLEIKTTKNFPLPMTERERLLLKDLVDYSQVHSIPEIWSVIGGRFGDTLALLAPHSHPEVMFTYTQLYQQIKLFAGGLQSLEVQVGICVSLIADNSPRWLIADQGIIMAGAVNTVRSPHTDREELFYILENSLSTVLAIQNLQTLEKLREGLNNLPIRLVILLTDEIPPETETITIINFSQLIEMGKKNKLQIFQKSRNDLATIMYTSGTTGKPKGIMLSHGNMMHQVSNLGTIVQPQPGDVILSILPTWHSYERSAEYFLLAQGCTLIYTSIRFFTRDLKQYRPHYMVVVPRILESIYEAIQKQFREQSKIKQHLVNILLSFSKKYIQAKHISQKLDLNKLNPSTKEIIIANTQKFVLFPLHWLADQFVYKKVREVTGGRVKQIISGGSTLPQHIDTFFEIIGVDILVGYGLTETSPVTHARRHWSNLRGSSGKPIPGTETKIVHPENYQAVKTGEKGLVLLRGPQVMQGYYQNSVATHKAIDSEGWFNSGDLGWLTVKNDLVLTGRVKDTIVLSNGENIEPQPIEDACLQSPYIHQIMLVGQDYKSLGALIVPNFDALEKWMNSKNLQLSLDDASLAQAEGQTINLESKIIQSLFRQELNREVKNRPGYCLNDLIGPFKLIPEPFSVENGTMTQTLKIKRYVVTERDRHTIKAMFSQKSQ</sequence>
<reference evidence="2 3" key="1">
    <citation type="submission" date="2012-05" db="EMBL/GenBank/DDBJ databases">
        <authorList>
            <person name="Hilton J."/>
        </authorList>
    </citation>
    <scope>NUCLEOTIDE SEQUENCE [LARGE SCALE GENOMIC DNA]</scope>
    <source>
        <strain evidence="2 3">HH01</strain>
    </source>
</reference>
<dbReference type="PRINTS" id="PR00154">
    <property type="entry name" value="AMPBINDING"/>
</dbReference>
<dbReference type="AlphaFoldDB" id="M1WXZ2"/>
<dbReference type="GO" id="GO:0008922">
    <property type="term" value="F:long-chain fatty acid [acyl-carrier-protein] ligase activity"/>
    <property type="evidence" value="ECO:0007669"/>
    <property type="project" value="TreeGrafter"/>
</dbReference>
<proteinExistence type="predicted"/>
<organism evidence="2 3">
    <name type="scientific">Richelia intracellularis HH01</name>
    <dbReference type="NCBI Taxonomy" id="1165094"/>
    <lineage>
        <taxon>Bacteria</taxon>
        <taxon>Bacillati</taxon>
        <taxon>Cyanobacteriota</taxon>
        <taxon>Cyanophyceae</taxon>
        <taxon>Nostocales</taxon>
        <taxon>Nostocaceae</taxon>
        <taxon>Richelia</taxon>
    </lineage>
</organism>
<dbReference type="OrthoDB" id="9778383at2"/>
<evidence type="ECO:0000259" key="1">
    <source>
        <dbReference type="Pfam" id="PF00501"/>
    </source>
</evidence>
<dbReference type="PANTHER" id="PTHR43813:SF1">
    <property type="entry name" value="ACYL-ACTIVATING ENZYME 16, CHLOROPLASTIC-RELATED"/>
    <property type="match status" value="1"/>
</dbReference>
<dbReference type="STRING" id="1165094.RINTHH_4320"/>
<dbReference type="Gene3D" id="3.40.50.12780">
    <property type="entry name" value="N-terminal domain of ligase-like"/>
    <property type="match status" value="2"/>
</dbReference>
<accession>M1WXZ2</accession>
<dbReference type="Pfam" id="PF00501">
    <property type="entry name" value="AMP-binding"/>
    <property type="match status" value="1"/>
</dbReference>
<dbReference type="GO" id="GO:0030497">
    <property type="term" value="P:fatty acid elongation"/>
    <property type="evidence" value="ECO:0007669"/>
    <property type="project" value="TreeGrafter"/>
</dbReference>
<dbReference type="EMBL" id="CAIY01000027">
    <property type="protein sequence ID" value="CCH66587.1"/>
    <property type="molecule type" value="Genomic_DNA"/>
</dbReference>
<dbReference type="Pfam" id="PF23562">
    <property type="entry name" value="AMP-binding_C_3"/>
    <property type="match status" value="1"/>
</dbReference>
<dbReference type="RefSeq" id="WP_008232254.1">
    <property type="nucleotide sequence ID" value="NZ_CAIY01000027.1"/>
</dbReference>
<dbReference type="PROSITE" id="PS00455">
    <property type="entry name" value="AMP_BINDING"/>
    <property type="match status" value="1"/>
</dbReference>
<gene>
    <name evidence="2" type="ORF">RINTHH_4320</name>
</gene>
<feature type="domain" description="AMP-dependent synthetase/ligase" evidence="1">
    <location>
        <begin position="46"/>
        <end position="473"/>
    </location>
</feature>
<keyword evidence="2" id="KW-0436">Ligase</keyword>
<dbReference type="SUPFAM" id="SSF56801">
    <property type="entry name" value="Acetyl-CoA synthetase-like"/>
    <property type="match status" value="1"/>
</dbReference>
<dbReference type="InterPro" id="IPR020845">
    <property type="entry name" value="AMP-binding_CS"/>
</dbReference>
<comment type="caution">
    <text evidence="2">The sequence shown here is derived from an EMBL/GenBank/DDBJ whole genome shotgun (WGS) entry which is preliminary data.</text>
</comment>